<organism evidence="2 4">
    <name type="scientific">Bifidobacterium longum</name>
    <dbReference type="NCBI Taxonomy" id="216816"/>
    <lineage>
        <taxon>Bacteria</taxon>
        <taxon>Bacillati</taxon>
        <taxon>Actinomycetota</taxon>
        <taxon>Actinomycetes</taxon>
        <taxon>Bifidobacteriales</taxon>
        <taxon>Bifidobacteriaceae</taxon>
        <taxon>Bifidobacterium</taxon>
    </lineage>
</organism>
<dbReference type="Proteomes" id="UP000466472">
    <property type="component" value="Unassembled WGS sequence"/>
</dbReference>
<sequence length="189" mass="21446">MATAWGDESVRKTGVPSPMYLMGACVCDDTETETRQRLALLKPKGARKLHWRDMRPSLRGKVVDAMAAMDIDHVIVAAVPMSQWNTAERARRKCLERLLPLLETEYNVDTLVLERREISQDRNDIRFIDGLRSRRFIGPIRVELCAGETDARLWLPDQLLGAYGDAQAGTGRYDEFLGHVRTVFIDPGF</sequence>
<dbReference type="EMBL" id="WXEF01000019">
    <property type="protein sequence ID" value="MZR89208.1"/>
    <property type="molecule type" value="Genomic_DNA"/>
</dbReference>
<proteinExistence type="predicted"/>
<evidence type="ECO:0000313" key="1">
    <source>
        <dbReference type="EMBL" id="MZR89208.1"/>
    </source>
</evidence>
<accession>A0A6A2S314</accession>
<dbReference type="Proteomes" id="UP000638311">
    <property type="component" value="Unassembled WGS sequence"/>
</dbReference>
<dbReference type="EMBL" id="WXDR01000017">
    <property type="protein sequence ID" value="MZU08979.1"/>
    <property type="molecule type" value="Genomic_DNA"/>
</dbReference>
<reference evidence="2 3" key="1">
    <citation type="journal article" date="2019" name="Nat. Med.">
        <title>A library of human gut bacterial isolates paired with longitudinal multiomics data enables mechanistic microbiome research.</title>
        <authorList>
            <person name="Poyet M."/>
            <person name="Groussin M."/>
            <person name="Gibbons S.M."/>
            <person name="Avila-Pacheco J."/>
            <person name="Jiang X."/>
            <person name="Kearney S.M."/>
            <person name="Perrotta A.R."/>
            <person name="Berdy B."/>
            <person name="Zhao S."/>
            <person name="Lieberman T.D."/>
            <person name="Swanson P.K."/>
            <person name="Smith M."/>
            <person name="Roesemann S."/>
            <person name="Alexander J.E."/>
            <person name="Rich S.A."/>
            <person name="Livny J."/>
            <person name="Vlamakis H."/>
            <person name="Clish C."/>
            <person name="Bullock K."/>
            <person name="Deik A."/>
            <person name="Scott J."/>
            <person name="Pierce K.A."/>
            <person name="Xavier R.J."/>
            <person name="Alm E.J."/>
        </authorList>
    </citation>
    <scope>NUCLEOTIDE SEQUENCE</scope>
    <source>
        <strain evidence="1 3">BIOML-A395</strain>
        <strain evidence="2">BIOML-A409</strain>
    </source>
</reference>
<evidence type="ECO:0000313" key="3">
    <source>
        <dbReference type="Proteomes" id="UP000466472"/>
    </source>
</evidence>
<evidence type="ECO:0000313" key="2">
    <source>
        <dbReference type="EMBL" id="MZU08979.1"/>
    </source>
</evidence>
<comment type="caution">
    <text evidence="2">The sequence shown here is derived from an EMBL/GenBank/DDBJ whole genome shotgun (WGS) entry which is preliminary data.</text>
</comment>
<evidence type="ECO:0000313" key="4">
    <source>
        <dbReference type="Proteomes" id="UP000638311"/>
    </source>
</evidence>
<gene>
    <name evidence="1" type="ORF">GT999_07960</name>
    <name evidence="2" type="ORF">GUA24_08220</name>
</gene>
<name>A0A6A2S314_BIFLN</name>
<protein>
    <submittedName>
        <fullName evidence="2">Uncharacterized protein</fullName>
    </submittedName>
</protein>
<dbReference type="AlphaFoldDB" id="A0A6A2S314"/>